<comment type="caution">
    <text evidence="2">The sequence shown here is derived from an EMBL/GenBank/DDBJ whole genome shotgun (WGS) entry which is preliminary data.</text>
</comment>
<dbReference type="STRING" id="1817816.A2Y64_04315"/>
<evidence type="ECO:0000313" key="2">
    <source>
        <dbReference type="EMBL" id="OGD75272.1"/>
    </source>
</evidence>
<feature type="domain" description="BFN" evidence="1">
    <location>
        <begin position="6"/>
        <end position="137"/>
    </location>
</feature>
<reference evidence="2 3" key="1">
    <citation type="journal article" date="2016" name="Nat. Commun.">
        <title>Thousands of microbial genomes shed light on interconnected biogeochemical processes in an aquifer system.</title>
        <authorList>
            <person name="Anantharaman K."/>
            <person name="Brown C.T."/>
            <person name="Hug L.A."/>
            <person name="Sharon I."/>
            <person name="Castelle C.J."/>
            <person name="Probst A.J."/>
            <person name="Thomas B.C."/>
            <person name="Singh A."/>
            <person name="Wilkins M.J."/>
            <person name="Karaoz U."/>
            <person name="Brodie E.L."/>
            <person name="Williams K.H."/>
            <person name="Hubbard S.S."/>
            <person name="Banfield J.F."/>
        </authorList>
    </citation>
    <scope>NUCLEOTIDE SEQUENCE [LARGE SCALE GENOMIC DNA]</scope>
</reference>
<organism evidence="2 3">
    <name type="scientific">Candidatus Coatesbacteria bacterium RBG_13_66_14</name>
    <dbReference type="NCBI Taxonomy" id="1817816"/>
    <lineage>
        <taxon>Bacteria</taxon>
        <taxon>Candidatus Coatesiibacteriota</taxon>
    </lineage>
</organism>
<accession>A0A1F5F6K7</accession>
<dbReference type="InterPro" id="IPR036104">
    <property type="entry name" value="BFN_sf"/>
</dbReference>
<gene>
    <name evidence="2" type="ORF">A2Y64_04315</name>
</gene>
<evidence type="ECO:0000259" key="1">
    <source>
        <dbReference type="PROSITE" id="PS51658"/>
    </source>
</evidence>
<dbReference type="PANTHER" id="PTHR15160:SF1">
    <property type="entry name" value="VON HIPPEL-LINDAU DISEASE TUMOR SUPPRESSOR"/>
    <property type="match status" value="1"/>
</dbReference>
<dbReference type="Gene3D" id="3.10.690.10">
    <property type="entry name" value="Bifunctional nuclease domain"/>
    <property type="match status" value="1"/>
</dbReference>
<dbReference type="InterPro" id="IPR003729">
    <property type="entry name" value="Bi_nuclease_dom"/>
</dbReference>
<dbReference type="PROSITE" id="PS51658">
    <property type="entry name" value="BFN"/>
    <property type="match status" value="1"/>
</dbReference>
<sequence>MSAEQEIPVDVAGIAFDPKKKSPVVILRDAAAERVLPIWVGSFEANAIIAEKEHVKSPRPMTHDLLKRVVLTLGAAVNRVVITEIRDNTFYAELHLVYGEDEILVDCRPSDGIALALRFNAPIFVAESVLAFEESKQQSAVLNTEDLSRFLDGLTPDDFEKR</sequence>
<dbReference type="AlphaFoldDB" id="A0A1F5F6K7"/>
<proteinExistence type="predicted"/>
<name>A0A1F5F6K7_9BACT</name>
<dbReference type="Pfam" id="PF02577">
    <property type="entry name" value="BFN_dom"/>
    <property type="match status" value="1"/>
</dbReference>
<protein>
    <recommendedName>
        <fullName evidence="1">BFN domain-containing protein</fullName>
    </recommendedName>
</protein>
<dbReference type="GO" id="GO:0004518">
    <property type="term" value="F:nuclease activity"/>
    <property type="evidence" value="ECO:0007669"/>
    <property type="project" value="InterPro"/>
</dbReference>
<evidence type="ECO:0000313" key="3">
    <source>
        <dbReference type="Proteomes" id="UP000177187"/>
    </source>
</evidence>
<dbReference type="PANTHER" id="PTHR15160">
    <property type="entry name" value="VON HIPPEL-LINDAU PROTEIN"/>
    <property type="match status" value="1"/>
</dbReference>
<dbReference type="Proteomes" id="UP000177187">
    <property type="component" value="Unassembled WGS sequence"/>
</dbReference>
<dbReference type="SUPFAM" id="SSF103256">
    <property type="entry name" value="Hypothetical protein TM0160"/>
    <property type="match status" value="1"/>
</dbReference>
<dbReference type="EMBL" id="MFAF01000079">
    <property type="protein sequence ID" value="OGD75272.1"/>
    <property type="molecule type" value="Genomic_DNA"/>
</dbReference>